<reference evidence="1 2" key="1">
    <citation type="submission" date="2018-07" db="EMBL/GenBank/DDBJ databases">
        <title>Desertimonas flava gen. nov. sp. nov.</title>
        <authorList>
            <person name="Liu S."/>
        </authorList>
    </citation>
    <scope>NUCLEOTIDE SEQUENCE [LARGE SCALE GENOMIC DNA]</scope>
    <source>
        <strain evidence="1 2">16Sb5-5</strain>
    </source>
</reference>
<dbReference type="RefSeq" id="WP_114127485.1">
    <property type="nucleotide sequence ID" value="NZ_QOUI01000010.1"/>
</dbReference>
<dbReference type="Proteomes" id="UP000252770">
    <property type="component" value="Unassembled WGS sequence"/>
</dbReference>
<dbReference type="Pfam" id="PF14559">
    <property type="entry name" value="TPR_19"/>
    <property type="match status" value="1"/>
</dbReference>
<sequence length="107" mass="12053">MDDLTPVRVAMAERRFAERDYRGAADALGPVLDQHPENLSARLLSARAYFHAALLEPARRELETILAQDPTEPYARLMMVRTLERLGRPDEAATHRRLAEAMGVELA</sequence>
<keyword evidence="2" id="KW-1185">Reference proteome</keyword>
<protein>
    <recommendedName>
        <fullName evidence="3">Tetratricopeptide repeat protein</fullName>
    </recommendedName>
</protein>
<evidence type="ECO:0000313" key="1">
    <source>
        <dbReference type="EMBL" id="RCK68515.1"/>
    </source>
</evidence>
<comment type="caution">
    <text evidence="1">The sequence shown here is derived from an EMBL/GenBank/DDBJ whole genome shotgun (WGS) entry which is preliminary data.</text>
</comment>
<dbReference type="InterPro" id="IPR011990">
    <property type="entry name" value="TPR-like_helical_dom_sf"/>
</dbReference>
<dbReference type="AlphaFoldDB" id="A0A367YRJ9"/>
<dbReference type="EMBL" id="QOUI01000010">
    <property type="protein sequence ID" value="RCK68515.1"/>
    <property type="molecule type" value="Genomic_DNA"/>
</dbReference>
<organism evidence="1 2">
    <name type="scientific">Desertihabitans brevis</name>
    <dbReference type="NCBI Taxonomy" id="2268447"/>
    <lineage>
        <taxon>Bacteria</taxon>
        <taxon>Bacillati</taxon>
        <taxon>Actinomycetota</taxon>
        <taxon>Actinomycetes</taxon>
        <taxon>Propionibacteriales</taxon>
        <taxon>Propionibacteriaceae</taxon>
        <taxon>Desertihabitans</taxon>
    </lineage>
</organism>
<accession>A0A367YRJ9</accession>
<dbReference type="SUPFAM" id="SSF48452">
    <property type="entry name" value="TPR-like"/>
    <property type="match status" value="1"/>
</dbReference>
<evidence type="ECO:0008006" key="3">
    <source>
        <dbReference type="Google" id="ProtNLM"/>
    </source>
</evidence>
<proteinExistence type="predicted"/>
<gene>
    <name evidence="1" type="ORF">DT076_14805</name>
</gene>
<dbReference type="Gene3D" id="1.25.40.10">
    <property type="entry name" value="Tetratricopeptide repeat domain"/>
    <property type="match status" value="1"/>
</dbReference>
<evidence type="ECO:0000313" key="2">
    <source>
        <dbReference type="Proteomes" id="UP000252770"/>
    </source>
</evidence>
<name>A0A367YRJ9_9ACTN</name>